<dbReference type="PANTHER" id="PTHR13158:SF5">
    <property type="entry name" value="NAD KINASE 2, MITOCHONDRIAL"/>
    <property type="match status" value="1"/>
</dbReference>
<dbReference type="InterPro" id="IPR016064">
    <property type="entry name" value="NAD/diacylglycerol_kinase_sf"/>
</dbReference>
<evidence type="ECO:0000256" key="5">
    <source>
        <dbReference type="ARBA" id="ARBA00023027"/>
    </source>
</evidence>
<feature type="compositionally biased region" description="Polar residues" evidence="6">
    <location>
        <begin position="61"/>
        <end position="70"/>
    </location>
</feature>
<dbReference type="OrthoDB" id="185618at2759"/>
<evidence type="ECO:0000313" key="8">
    <source>
        <dbReference type="Proteomes" id="UP000008743"/>
    </source>
</evidence>
<feature type="region of interest" description="Disordered" evidence="6">
    <location>
        <begin position="148"/>
        <end position="190"/>
    </location>
</feature>
<dbReference type="Gene3D" id="3.40.50.10330">
    <property type="entry name" value="Probable inorganic polyphosphate/atp-NAD kinase, domain 1"/>
    <property type="match status" value="1"/>
</dbReference>
<keyword evidence="4" id="KW-0521">NADP</keyword>
<evidence type="ECO:0000256" key="2">
    <source>
        <dbReference type="ARBA" id="ARBA00022679"/>
    </source>
</evidence>
<comment type="similarity">
    <text evidence="1">Belongs to the NAD kinase family.</text>
</comment>
<evidence type="ECO:0008006" key="9">
    <source>
        <dbReference type="Google" id="ProtNLM"/>
    </source>
</evidence>
<reference evidence="8" key="1">
    <citation type="submission" date="2011-02" db="EMBL/GenBank/DDBJ databases">
        <title>The Genome Sequence of Capsaspora owczarzaki ATCC 30864.</title>
        <authorList>
            <person name="Russ C."/>
            <person name="Cuomo C."/>
            <person name="Burger G."/>
            <person name="Gray M.W."/>
            <person name="Holland P.W.H."/>
            <person name="King N."/>
            <person name="Lang F.B.F."/>
            <person name="Roger A.J."/>
            <person name="Ruiz-Trillo I."/>
            <person name="Young S.K."/>
            <person name="Zeng Q."/>
            <person name="Gargeya S."/>
            <person name="Alvarado L."/>
            <person name="Berlin A."/>
            <person name="Chapman S.B."/>
            <person name="Chen Z."/>
            <person name="Freedman E."/>
            <person name="Gellesch M."/>
            <person name="Goldberg J."/>
            <person name="Griggs A."/>
            <person name="Gujja S."/>
            <person name="Heilman E."/>
            <person name="Heiman D."/>
            <person name="Howarth C."/>
            <person name="Mehta T."/>
            <person name="Neiman D."/>
            <person name="Pearson M."/>
            <person name="Roberts A."/>
            <person name="Saif S."/>
            <person name="Shea T."/>
            <person name="Shenoy N."/>
            <person name="Sisk P."/>
            <person name="Stolte C."/>
            <person name="Sykes S."/>
            <person name="White J."/>
            <person name="Yandava C."/>
            <person name="Haas B."/>
            <person name="Nusbaum C."/>
            <person name="Birren B."/>
        </authorList>
    </citation>
    <scope>NUCLEOTIDE SEQUENCE</scope>
    <source>
        <strain evidence="8">ATCC 30864</strain>
    </source>
</reference>
<organism evidence="7 8">
    <name type="scientific">Capsaspora owczarzaki (strain ATCC 30864)</name>
    <dbReference type="NCBI Taxonomy" id="595528"/>
    <lineage>
        <taxon>Eukaryota</taxon>
        <taxon>Filasterea</taxon>
        <taxon>Capsaspora</taxon>
    </lineage>
</organism>
<feature type="region of interest" description="Disordered" evidence="6">
    <location>
        <begin position="57"/>
        <end position="103"/>
    </location>
</feature>
<keyword evidence="8" id="KW-1185">Reference proteome</keyword>
<keyword evidence="5" id="KW-0520">NAD</keyword>
<dbReference type="Gene3D" id="2.60.200.30">
    <property type="entry name" value="Probable inorganic polyphosphate/atp-NAD kinase, domain 2"/>
    <property type="match status" value="1"/>
</dbReference>
<dbReference type="Pfam" id="PF01513">
    <property type="entry name" value="NAD_kinase"/>
    <property type="match status" value="1"/>
</dbReference>
<dbReference type="STRING" id="595528.A0A0D2X0C4"/>
<gene>
    <name evidence="7" type="ORF">CAOG_000395</name>
</gene>
<sequence>MRRPASAALARLVAPTQQLLLSSHCASVVAASLSSSQYSLRSRQTDELLLRHRRWMHHDSSSTTQASTSGHVPEPPSQATSTQHNHQTRKATSSADEEAGAGQAAAFSLSTMLAERRAQSAAVEQELSTATTASSGYVQPTMIAAHPRKRAAAATAAAAPSPTSMQPAQSQAAQTADSDGKSPSQQQSRGLTLRNVLVVMKLSRLEYERQSHGNVSDAELAALLRKRGSDYDGLLFRHRLHIASIERLTSLLAARGVRYTLVSADEVRPSLFRPVSSWLSTSLSHSKEAQGAPSTFAATPSQVFDAVFSAGGDATFLRAAAHVTDQTPVIGLNTDPERSRGFLCLKVHDPVDVLDRLAEGNFSYLRRQRIRVRLSGELSTMAVAFQRHRHSYSLSFSGSKADSPANLTFETNPSPYLSGWTTGNVSSATQSLFASDTAVAAAASTTATTATAATSVDVTTSHAEIGPAAPPDVTEEDDEHVEHTLASKEQILSTTSPSGKPSTKEHTHGNAHAAKSNALPSNNRAADAGVLTSDSGSDMQSLNQHCVTLRYRALNEVIIAEADVSNAAYYELSVDGSPGEKQKSSGLIVSTGTGSTSWLYNVCRMNASDVTRILELAHCPQGRDPVHIAEQFNSALVFDPADPRLKFAVREPIDNGIFNVTHPRGFANTLSVRSRSIDARLILDSAVSIPFTDGAVATVEMHDEDALLTVVMDR</sequence>
<dbReference type="AlphaFoldDB" id="A0A0D2X0C4"/>
<dbReference type="SUPFAM" id="SSF111331">
    <property type="entry name" value="NAD kinase/diacylglycerol kinase-like"/>
    <property type="match status" value="2"/>
</dbReference>
<evidence type="ECO:0000256" key="1">
    <source>
        <dbReference type="ARBA" id="ARBA00010995"/>
    </source>
</evidence>
<dbReference type="InParanoid" id="A0A0D2X0C4"/>
<dbReference type="EMBL" id="KE346360">
    <property type="protein sequence ID" value="KJE88814.1"/>
    <property type="molecule type" value="Genomic_DNA"/>
</dbReference>
<dbReference type="PANTHER" id="PTHR13158">
    <property type="match status" value="1"/>
</dbReference>
<dbReference type="RefSeq" id="XP_004365266.2">
    <property type="nucleotide sequence ID" value="XM_004365209.2"/>
</dbReference>
<name>A0A0D2X0C4_CAPO3</name>
<dbReference type="InterPro" id="IPR017437">
    <property type="entry name" value="ATP-NAD_kinase_PpnK-typ_C"/>
</dbReference>
<keyword evidence="3" id="KW-0418">Kinase</keyword>
<dbReference type="Proteomes" id="UP000008743">
    <property type="component" value="Unassembled WGS sequence"/>
</dbReference>
<evidence type="ECO:0000256" key="6">
    <source>
        <dbReference type="SAM" id="MobiDB-lite"/>
    </source>
</evidence>
<keyword evidence="2" id="KW-0808">Transferase</keyword>
<dbReference type="GO" id="GO:0006741">
    <property type="term" value="P:NADP+ biosynthetic process"/>
    <property type="evidence" value="ECO:0007669"/>
    <property type="project" value="InterPro"/>
</dbReference>
<protein>
    <recommendedName>
        <fullName evidence="9">NAD(+) kinase</fullName>
    </recommendedName>
</protein>
<evidence type="ECO:0000256" key="4">
    <source>
        <dbReference type="ARBA" id="ARBA00022857"/>
    </source>
</evidence>
<proteinExistence type="inferred from homology"/>
<accession>A0A0D2X0C4</accession>
<feature type="compositionally biased region" description="Low complexity" evidence="6">
    <location>
        <begin position="152"/>
        <end position="176"/>
    </location>
</feature>
<dbReference type="GO" id="GO:0005739">
    <property type="term" value="C:mitochondrion"/>
    <property type="evidence" value="ECO:0007669"/>
    <property type="project" value="TreeGrafter"/>
</dbReference>
<feature type="compositionally biased region" description="Low complexity" evidence="6">
    <location>
        <begin position="447"/>
        <end position="461"/>
    </location>
</feature>
<feature type="compositionally biased region" description="Polar residues" evidence="6">
    <location>
        <begin position="77"/>
        <end position="94"/>
    </location>
</feature>
<evidence type="ECO:0000256" key="3">
    <source>
        <dbReference type="ARBA" id="ARBA00022777"/>
    </source>
</evidence>
<dbReference type="InterPro" id="IPR002504">
    <property type="entry name" value="NADK"/>
</dbReference>
<dbReference type="eggNOG" id="KOG4180">
    <property type="taxonomic scope" value="Eukaryota"/>
</dbReference>
<dbReference type="GO" id="GO:0019674">
    <property type="term" value="P:NAD+ metabolic process"/>
    <property type="evidence" value="ECO:0007669"/>
    <property type="project" value="InterPro"/>
</dbReference>
<feature type="region of interest" description="Disordered" evidence="6">
    <location>
        <begin position="447"/>
        <end position="539"/>
    </location>
</feature>
<dbReference type="InterPro" id="IPR017438">
    <property type="entry name" value="ATP-NAD_kinase_N"/>
</dbReference>
<dbReference type="GO" id="GO:0003951">
    <property type="term" value="F:NAD+ kinase activity"/>
    <property type="evidence" value="ECO:0007669"/>
    <property type="project" value="InterPro"/>
</dbReference>
<evidence type="ECO:0000313" key="7">
    <source>
        <dbReference type="EMBL" id="KJE88814.1"/>
    </source>
</evidence>
<feature type="compositionally biased region" description="Polar residues" evidence="6">
    <location>
        <begin position="181"/>
        <end position="190"/>
    </location>
</feature>
<dbReference type="PhylomeDB" id="A0A0D2X0C4"/>